<dbReference type="Proteomes" id="UP001652700">
    <property type="component" value="Unplaced"/>
</dbReference>
<protein>
    <submittedName>
        <fullName evidence="1">Uncharacterized protein</fullName>
    </submittedName>
</protein>
<sequence>MSEAPTSPSKDHQLKDVANTSKDYQLKYVPWVFKSSSQFTPYYTRVTQSSLGKYCVPVISKDDELPKRGPSVIHPKILENMMFDERYSWLARPGKEDFFIHEMYRKFTPDRSKGMYDPRYMHKEKIFNRSYQFELDCIEAERLEKRRVKNETDAAEFEGSFQRLVKKQVEKESPPIPLVPCKIEPPIWWPKTPQPDEEIIEPVKVTPVYTRSHARWIEEPNLTAFVQDNLCQRKKDMLLVGQPFKTEACNWYYKIYPPPDIKFVPKSLQ</sequence>
<dbReference type="RefSeq" id="XP_050517794.1">
    <property type="nucleotide sequence ID" value="XM_050661837.1"/>
</dbReference>
<name>A0ABM5L5S9_DIAVI</name>
<dbReference type="EnsemblMetazoa" id="XM_050661837.1">
    <property type="protein sequence ID" value="XP_050517794.1"/>
    <property type="gene ID" value="LOC126892330"/>
</dbReference>
<organism evidence="1 2">
    <name type="scientific">Diabrotica virgifera virgifera</name>
    <name type="common">western corn rootworm</name>
    <dbReference type="NCBI Taxonomy" id="50390"/>
    <lineage>
        <taxon>Eukaryota</taxon>
        <taxon>Metazoa</taxon>
        <taxon>Ecdysozoa</taxon>
        <taxon>Arthropoda</taxon>
        <taxon>Hexapoda</taxon>
        <taxon>Insecta</taxon>
        <taxon>Pterygota</taxon>
        <taxon>Neoptera</taxon>
        <taxon>Endopterygota</taxon>
        <taxon>Coleoptera</taxon>
        <taxon>Polyphaga</taxon>
        <taxon>Cucujiformia</taxon>
        <taxon>Chrysomeloidea</taxon>
        <taxon>Chrysomelidae</taxon>
        <taxon>Galerucinae</taxon>
        <taxon>Diabroticina</taxon>
        <taxon>Diabroticites</taxon>
        <taxon>Diabrotica</taxon>
    </lineage>
</organism>
<keyword evidence="2" id="KW-1185">Reference proteome</keyword>
<dbReference type="GeneID" id="126892330"/>
<reference evidence="1" key="1">
    <citation type="submission" date="2025-05" db="UniProtKB">
        <authorList>
            <consortium name="EnsemblMetazoa"/>
        </authorList>
    </citation>
    <scope>IDENTIFICATION</scope>
</reference>
<accession>A0ABM5L5S9</accession>
<evidence type="ECO:0000313" key="1">
    <source>
        <dbReference type="EnsemblMetazoa" id="XP_050517794.1"/>
    </source>
</evidence>
<proteinExistence type="predicted"/>
<evidence type="ECO:0000313" key="2">
    <source>
        <dbReference type="Proteomes" id="UP001652700"/>
    </source>
</evidence>